<proteinExistence type="predicted"/>
<evidence type="ECO:0000313" key="2">
    <source>
        <dbReference type="Proteomes" id="UP000287651"/>
    </source>
</evidence>
<organism evidence="1 2">
    <name type="scientific">Ensete ventricosum</name>
    <name type="common">Abyssinian banana</name>
    <name type="synonym">Musa ensete</name>
    <dbReference type="NCBI Taxonomy" id="4639"/>
    <lineage>
        <taxon>Eukaryota</taxon>
        <taxon>Viridiplantae</taxon>
        <taxon>Streptophyta</taxon>
        <taxon>Embryophyta</taxon>
        <taxon>Tracheophyta</taxon>
        <taxon>Spermatophyta</taxon>
        <taxon>Magnoliopsida</taxon>
        <taxon>Liliopsida</taxon>
        <taxon>Zingiberales</taxon>
        <taxon>Musaceae</taxon>
        <taxon>Ensete</taxon>
    </lineage>
</organism>
<dbReference type="AlphaFoldDB" id="A0A427AJH1"/>
<gene>
    <name evidence="1" type="ORF">B296_00014928</name>
</gene>
<dbReference type="Proteomes" id="UP000287651">
    <property type="component" value="Unassembled WGS sequence"/>
</dbReference>
<comment type="caution">
    <text evidence="1">The sequence shown here is derived from an EMBL/GenBank/DDBJ whole genome shotgun (WGS) entry which is preliminary data.</text>
</comment>
<reference evidence="1 2" key="1">
    <citation type="journal article" date="2014" name="Agronomy (Basel)">
        <title>A Draft Genome Sequence for Ensete ventricosum, the Drought-Tolerant Tree Against Hunger.</title>
        <authorList>
            <person name="Harrison J."/>
            <person name="Moore K.A."/>
            <person name="Paszkiewicz K."/>
            <person name="Jones T."/>
            <person name="Grant M."/>
            <person name="Ambacheew D."/>
            <person name="Muzemil S."/>
            <person name="Studholme D.J."/>
        </authorList>
    </citation>
    <scope>NUCLEOTIDE SEQUENCE [LARGE SCALE GENOMIC DNA]</scope>
</reference>
<evidence type="ECO:0000313" key="1">
    <source>
        <dbReference type="EMBL" id="RRT76292.1"/>
    </source>
</evidence>
<name>A0A427AJH1_ENSVE</name>
<dbReference type="EMBL" id="AMZH03002235">
    <property type="protein sequence ID" value="RRT76292.1"/>
    <property type="molecule type" value="Genomic_DNA"/>
</dbReference>
<accession>A0A427AJH1</accession>
<protein>
    <submittedName>
        <fullName evidence="1">Uncharacterized protein</fullName>
    </submittedName>
</protein>
<sequence>MVLDWTERPPDLDQVGNWCMCLGSITDSYNKALSGGVSDVAPPKIKLGVGLKVCDPLLRRGAGAFILHNKGRSYLRHLMPMLLTMLPYASMSSIVLCRVADLQWSPTDLAAGTELGEQDSSGALLVELALELDWPSRGNSGTNLGDLAERMNSGTNIGDLVETVNSGTNLGDLAEGVNSGINLGDLAERVNSGTNLGDLTEKMNSSTNFGYLAERVNSGTNLGDLAERVNSGTNLGDLAERVNSSTNI</sequence>